<organism evidence="25 26">
    <name type="scientific">Tropilaelaps mercedesae</name>
    <dbReference type="NCBI Taxonomy" id="418985"/>
    <lineage>
        <taxon>Eukaryota</taxon>
        <taxon>Metazoa</taxon>
        <taxon>Ecdysozoa</taxon>
        <taxon>Arthropoda</taxon>
        <taxon>Chelicerata</taxon>
        <taxon>Arachnida</taxon>
        <taxon>Acari</taxon>
        <taxon>Parasitiformes</taxon>
        <taxon>Mesostigmata</taxon>
        <taxon>Gamasina</taxon>
        <taxon>Dermanyssoidea</taxon>
        <taxon>Laelapidae</taxon>
        <taxon>Tropilaelaps</taxon>
    </lineage>
</organism>
<dbReference type="InterPro" id="IPR002011">
    <property type="entry name" value="Tyr_kinase_rcpt_2_CS"/>
</dbReference>
<dbReference type="PROSITE" id="PS50011">
    <property type="entry name" value="PROTEIN_KINASE_DOM"/>
    <property type="match status" value="1"/>
</dbReference>
<feature type="region of interest" description="Disordered" evidence="22">
    <location>
        <begin position="490"/>
        <end position="540"/>
    </location>
</feature>
<dbReference type="InterPro" id="IPR000719">
    <property type="entry name" value="Prot_kinase_dom"/>
</dbReference>
<dbReference type="AlphaFoldDB" id="A0A1V9Y1F3"/>
<dbReference type="STRING" id="418985.A0A1V9Y1F3"/>
<dbReference type="InParanoid" id="A0A1V9Y1F3"/>
<dbReference type="PROSITE" id="PS00109">
    <property type="entry name" value="PROTEIN_KINASE_TYR"/>
    <property type="match status" value="1"/>
</dbReference>
<dbReference type="PROSITE" id="PS00239">
    <property type="entry name" value="RECEPTOR_TYR_KIN_II"/>
    <property type="match status" value="1"/>
</dbReference>
<dbReference type="OrthoDB" id="3256376at2759"/>
<dbReference type="InterPro" id="IPR020635">
    <property type="entry name" value="Tyr_kinase_cat_dom"/>
</dbReference>
<keyword evidence="17 21" id="KW-0675">Receptor</keyword>
<keyword evidence="15 23" id="KW-0472">Membrane</keyword>
<evidence type="ECO:0000256" key="12">
    <source>
        <dbReference type="ARBA" id="ARBA00022840"/>
    </source>
</evidence>
<dbReference type="GO" id="GO:1990090">
    <property type="term" value="P:cellular response to nerve growth factor stimulus"/>
    <property type="evidence" value="ECO:0007669"/>
    <property type="project" value="TreeGrafter"/>
</dbReference>
<keyword evidence="6 21" id="KW-0812">Transmembrane</keyword>
<dbReference type="GO" id="GO:0005524">
    <property type="term" value="F:ATP binding"/>
    <property type="evidence" value="ECO:0007669"/>
    <property type="project" value="UniProtKB-UniRule"/>
</dbReference>
<dbReference type="Proteomes" id="UP000192247">
    <property type="component" value="Unassembled WGS sequence"/>
</dbReference>
<dbReference type="InterPro" id="IPR050122">
    <property type="entry name" value="RTK"/>
</dbReference>
<dbReference type="SUPFAM" id="SSF56112">
    <property type="entry name" value="Protein kinase-like (PK-like)"/>
    <property type="match status" value="1"/>
</dbReference>
<dbReference type="GO" id="GO:0030154">
    <property type="term" value="P:cell differentiation"/>
    <property type="evidence" value="ECO:0007669"/>
    <property type="project" value="UniProtKB-KW"/>
</dbReference>
<protein>
    <recommendedName>
        <fullName evidence="21">Tyrosine-protein kinase receptor</fullName>
        <ecNumber evidence="21">2.7.10.1</ecNumber>
    </recommendedName>
</protein>
<proteinExistence type="inferred from homology"/>
<feature type="transmembrane region" description="Helical" evidence="23">
    <location>
        <begin position="69"/>
        <end position="90"/>
    </location>
</feature>
<evidence type="ECO:0000256" key="11">
    <source>
        <dbReference type="ARBA" id="ARBA00022782"/>
    </source>
</evidence>
<evidence type="ECO:0000256" key="4">
    <source>
        <dbReference type="ARBA" id="ARBA00022614"/>
    </source>
</evidence>
<feature type="compositionally biased region" description="Acidic residues" evidence="22">
    <location>
        <begin position="490"/>
        <end position="503"/>
    </location>
</feature>
<dbReference type="Gene3D" id="1.10.510.10">
    <property type="entry name" value="Transferase(Phosphotransferase) domain 1"/>
    <property type="match status" value="1"/>
</dbReference>
<evidence type="ECO:0000256" key="18">
    <source>
        <dbReference type="ARBA" id="ARBA00023180"/>
    </source>
</evidence>
<dbReference type="PANTHER" id="PTHR24416:SF614">
    <property type="entry name" value="PROTEIN KINASE DOMAIN-CONTAINING PROTEIN"/>
    <property type="match status" value="1"/>
</dbReference>
<dbReference type="InterPro" id="IPR011009">
    <property type="entry name" value="Kinase-like_dom_sf"/>
</dbReference>
<keyword evidence="2" id="KW-0217">Developmental protein</keyword>
<keyword evidence="4" id="KW-0433">Leucine-rich repeat</keyword>
<keyword evidence="16" id="KW-0829">Tyrosine-protein kinase</keyword>
<keyword evidence="3 21" id="KW-0597">Phosphoprotein</keyword>
<evidence type="ECO:0000256" key="13">
    <source>
        <dbReference type="ARBA" id="ARBA00022902"/>
    </source>
</evidence>
<name>A0A1V9Y1F3_9ACAR</name>
<dbReference type="SMART" id="SM00219">
    <property type="entry name" value="TyrKc"/>
    <property type="match status" value="1"/>
</dbReference>
<evidence type="ECO:0000256" key="5">
    <source>
        <dbReference type="ARBA" id="ARBA00022679"/>
    </source>
</evidence>
<dbReference type="GO" id="GO:0043235">
    <property type="term" value="C:receptor complex"/>
    <property type="evidence" value="ECO:0007669"/>
    <property type="project" value="TreeGrafter"/>
</dbReference>
<dbReference type="GO" id="GO:0007169">
    <property type="term" value="P:cell surface receptor protein tyrosine kinase signaling pathway"/>
    <property type="evidence" value="ECO:0007669"/>
    <property type="project" value="InterPro"/>
</dbReference>
<evidence type="ECO:0000313" key="25">
    <source>
        <dbReference type="EMBL" id="OQR79530.1"/>
    </source>
</evidence>
<dbReference type="GO" id="GO:0007399">
    <property type="term" value="P:nervous system development"/>
    <property type="evidence" value="ECO:0007669"/>
    <property type="project" value="UniProtKB-KW"/>
</dbReference>
<dbReference type="EMBL" id="MNPL01001003">
    <property type="protein sequence ID" value="OQR79530.1"/>
    <property type="molecule type" value="Genomic_DNA"/>
</dbReference>
<dbReference type="InterPro" id="IPR001245">
    <property type="entry name" value="Ser-Thr/Tyr_kinase_cat_dom"/>
</dbReference>
<dbReference type="FunFam" id="3.30.200.20:FF:000033">
    <property type="entry name" value="Tyrosine-protein kinase receptor"/>
    <property type="match status" value="1"/>
</dbReference>
<dbReference type="GO" id="GO:0004714">
    <property type="term" value="F:transmembrane receptor protein tyrosine kinase activity"/>
    <property type="evidence" value="ECO:0007669"/>
    <property type="project" value="UniProtKB-EC"/>
</dbReference>
<dbReference type="GO" id="GO:0051897">
    <property type="term" value="P:positive regulation of phosphatidylinositol 3-kinase/protein kinase B signal transduction"/>
    <property type="evidence" value="ECO:0007669"/>
    <property type="project" value="TreeGrafter"/>
</dbReference>
<accession>A0A1V9Y1F3</accession>
<dbReference type="PROSITE" id="PS00107">
    <property type="entry name" value="PROTEIN_KINASE_ATP"/>
    <property type="match status" value="1"/>
</dbReference>
<gene>
    <name evidence="25" type="ORF">BIW11_00139</name>
</gene>
<reference evidence="25 26" key="1">
    <citation type="journal article" date="2017" name="Gigascience">
        <title>Draft genome of the honey bee ectoparasitic mite, Tropilaelaps mercedesae, is shaped by the parasitic life history.</title>
        <authorList>
            <person name="Dong X."/>
            <person name="Armstrong S.D."/>
            <person name="Xia D."/>
            <person name="Makepeace B.L."/>
            <person name="Darby A.C."/>
            <person name="Kadowaki T."/>
        </authorList>
    </citation>
    <scope>NUCLEOTIDE SEQUENCE [LARGE SCALE GENOMIC DNA]</scope>
    <source>
        <strain evidence="25">Wuxi-XJTLU</strain>
    </source>
</reference>
<evidence type="ECO:0000256" key="22">
    <source>
        <dbReference type="SAM" id="MobiDB-lite"/>
    </source>
</evidence>
<comment type="subcellular location">
    <subcellularLocation>
        <location evidence="1">Membrane</location>
        <topology evidence="1">Single-pass type I membrane protein</topology>
    </subcellularLocation>
</comment>
<evidence type="ECO:0000256" key="17">
    <source>
        <dbReference type="ARBA" id="ARBA00023170"/>
    </source>
</evidence>
<keyword evidence="18" id="KW-0325">Glycoprotein</keyword>
<dbReference type="GO" id="GO:0030424">
    <property type="term" value="C:axon"/>
    <property type="evidence" value="ECO:0007669"/>
    <property type="project" value="TreeGrafter"/>
</dbReference>
<keyword evidence="7" id="KW-0732">Signal</keyword>
<dbReference type="PANTHER" id="PTHR24416">
    <property type="entry name" value="TYROSINE-PROTEIN KINASE RECEPTOR"/>
    <property type="match status" value="1"/>
</dbReference>
<keyword evidence="11" id="KW-0221">Differentiation</keyword>
<dbReference type="GO" id="GO:0005030">
    <property type="term" value="F:neurotrophin receptor activity"/>
    <property type="evidence" value="ECO:0007669"/>
    <property type="project" value="TreeGrafter"/>
</dbReference>
<evidence type="ECO:0000256" key="21">
    <source>
        <dbReference type="RuleBase" id="RU000312"/>
    </source>
</evidence>
<evidence type="ECO:0000256" key="16">
    <source>
        <dbReference type="ARBA" id="ARBA00023137"/>
    </source>
</evidence>
<evidence type="ECO:0000256" key="10">
    <source>
        <dbReference type="ARBA" id="ARBA00022777"/>
    </source>
</evidence>
<keyword evidence="26" id="KW-1185">Reference proteome</keyword>
<evidence type="ECO:0000256" key="20">
    <source>
        <dbReference type="PROSITE-ProRule" id="PRU10141"/>
    </source>
</evidence>
<evidence type="ECO:0000256" key="8">
    <source>
        <dbReference type="ARBA" id="ARBA00022737"/>
    </source>
</evidence>
<feature type="compositionally biased region" description="Basic and acidic residues" evidence="22">
    <location>
        <begin position="504"/>
        <end position="517"/>
    </location>
</feature>
<feature type="binding site" evidence="20">
    <location>
        <position position="233"/>
    </location>
    <ligand>
        <name>ATP</name>
        <dbReference type="ChEBI" id="CHEBI:30616"/>
    </ligand>
</feature>
<keyword evidence="8" id="KW-0677">Repeat</keyword>
<dbReference type="GO" id="GO:0010976">
    <property type="term" value="P:positive regulation of neuron projection development"/>
    <property type="evidence" value="ECO:0007669"/>
    <property type="project" value="TreeGrafter"/>
</dbReference>
<comment type="catalytic activity">
    <reaction evidence="19 21">
        <text>L-tyrosyl-[protein] + ATP = O-phospho-L-tyrosyl-[protein] + ADP + H(+)</text>
        <dbReference type="Rhea" id="RHEA:10596"/>
        <dbReference type="Rhea" id="RHEA-COMP:10136"/>
        <dbReference type="Rhea" id="RHEA-COMP:20101"/>
        <dbReference type="ChEBI" id="CHEBI:15378"/>
        <dbReference type="ChEBI" id="CHEBI:30616"/>
        <dbReference type="ChEBI" id="CHEBI:46858"/>
        <dbReference type="ChEBI" id="CHEBI:61978"/>
        <dbReference type="ChEBI" id="CHEBI:456216"/>
        <dbReference type="EC" id="2.7.10.1"/>
    </reaction>
</comment>
<dbReference type="Gene3D" id="3.30.200.20">
    <property type="entry name" value="Phosphorylase Kinase, domain 1"/>
    <property type="match status" value="1"/>
</dbReference>
<evidence type="ECO:0000313" key="26">
    <source>
        <dbReference type="Proteomes" id="UP000192247"/>
    </source>
</evidence>
<evidence type="ECO:0000256" key="3">
    <source>
        <dbReference type="ARBA" id="ARBA00022553"/>
    </source>
</evidence>
<evidence type="ECO:0000256" key="7">
    <source>
        <dbReference type="ARBA" id="ARBA00022729"/>
    </source>
</evidence>
<evidence type="ECO:0000256" key="2">
    <source>
        <dbReference type="ARBA" id="ARBA00022473"/>
    </source>
</evidence>
<comment type="similarity">
    <text evidence="21">Belongs to the protein kinase superfamily. Tyr protein kinase family. Insulin receptor subfamily.</text>
</comment>
<dbReference type="InterPro" id="IPR017441">
    <property type="entry name" value="Protein_kinase_ATP_BS"/>
</dbReference>
<evidence type="ECO:0000256" key="9">
    <source>
        <dbReference type="ARBA" id="ARBA00022741"/>
    </source>
</evidence>
<comment type="caution">
    <text evidence="25">The sequence shown here is derived from an EMBL/GenBank/DDBJ whole genome shotgun (WGS) entry which is preliminary data.</text>
</comment>
<evidence type="ECO:0000259" key="24">
    <source>
        <dbReference type="PROSITE" id="PS50011"/>
    </source>
</evidence>
<dbReference type="InterPro" id="IPR008266">
    <property type="entry name" value="Tyr_kinase_AS"/>
</dbReference>
<dbReference type="EC" id="2.7.10.1" evidence="21"/>
<keyword evidence="9 20" id="KW-0547">Nucleotide-binding</keyword>
<keyword evidence="5" id="KW-0808">Transferase</keyword>
<keyword evidence="10" id="KW-0418">Kinase</keyword>
<evidence type="ECO:0000256" key="23">
    <source>
        <dbReference type="SAM" id="Phobius"/>
    </source>
</evidence>
<keyword evidence="13" id="KW-0524">Neurogenesis</keyword>
<dbReference type="GO" id="GO:0005886">
    <property type="term" value="C:plasma membrane"/>
    <property type="evidence" value="ECO:0007669"/>
    <property type="project" value="TreeGrafter"/>
</dbReference>
<keyword evidence="12 20" id="KW-0067">ATP-binding</keyword>
<dbReference type="PRINTS" id="PR00109">
    <property type="entry name" value="TYRKINASE"/>
</dbReference>
<sequence>MLDGFWSTYQGVYRVHANNTLGSITRIYQGPYTNISSRQFPFDGLPSKDPLNNLVAKDDSMNGDEGFSWAWPGVAAGLVVITFAALFAVMRWRHSKRASRSHPRNRRTPHDGNAITLLLCWICDAFRPARDRMLARTQSGAMSSDSKSSLRVVSRERIPLNMTTKMVDNPNYPSSLFQDDPANDSTNRTEVLHIRREKISFIQLLGEGAFGRVFLGSVDYLTPSEPTTLVAVKTLKVRKDESGEERTAFEREAELLTALRHHNIIRFFGVSTDREPYMMLFEYMQHGDLNNFLRDRAPDGLVMSSPTRPFCPLSRLNLLDISAQIASGMEYLASQHFVHRDLATRNCLVGEKLVVKIGDFGMSRDVYSTDYYRVGRQTMLPIRWMPPESILYRKFSVESDVWSFGVVLWEVFTHGKQPWYEHTNYEVIQQVTNNAVLPRPADCPLEIYQVMLTCWRPQPHERAGIKDIRQRLEQFLTNESQYMTLLDEIPESDPDKEQDEDGAGIERDPTDGLEARDTQPLTDVIMDEMTRRPSGKRHDL</sequence>
<dbReference type="Pfam" id="PF07714">
    <property type="entry name" value="PK_Tyr_Ser-Thr"/>
    <property type="match status" value="1"/>
</dbReference>
<evidence type="ECO:0000256" key="14">
    <source>
        <dbReference type="ARBA" id="ARBA00022989"/>
    </source>
</evidence>
<keyword evidence="14 23" id="KW-1133">Transmembrane helix</keyword>
<dbReference type="FunFam" id="1.10.510.10:FF:000034">
    <property type="entry name" value="Tyrosine-protein kinase receptor"/>
    <property type="match status" value="1"/>
</dbReference>
<evidence type="ECO:0000256" key="6">
    <source>
        <dbReference type="ARBA" id="ARBA00022692"/>
    </source>
</evidence>
<evidence type="ECO:0000256" key="1">
    <source>
        <dbReference type="ARBA" id="ARBA00004479"/>
    </source>
</evidence>
<dbReference type="GO" id="GO:0043121">
    <property type="term" value="F:neurotrophin binding"/>
    <property type="evidence" value="ECO:0007669"/>
    <property type="project" value="TreeGrafter"/>
</dbReference>
<evidence type="ECO:0000256" key="15">
    <source>
        <dbReference type="ARBA" id="ARBA00023136"/>
    </source>
</evidence>
<feature type="domain" description="Protein kinase" evidence="24">
    <location>
        <begin position="199"/>
        <end position="476"/>
    </location>
</feature>
<feature type="compositionally biased region" description="Basic and acidic residues" evidence="22">
    <location>
        <begin position="528"/>
        <end position="540"/>
    </location>
</feature>
<evidence type="ECO:0000256" key="19">
    <source>
        <dbReference type="ARBA" id="ARBA00051243"/>
    </source>
</evidence>